<keyword evidence="5 11" id="KW-1133">Transmembrane helix</keyword>
<evidence type="ECO:0000256" key="4">
    <source>
        <dbReference type="ARBA" id="ARBA00022692"/>
    </source>
</evidence>
<evidence type="ECO:0000256" key="7">
    <source>
        <dbReference type="ARBA" id="ARBA00023065"/>
    </source>
</evidence>
<dbReference type="InterPro" id="IPR038770">
    <property type="entry name" value="Na+/solute_symporter_sf"/>
</dbReference>
<keyword evidence="14" id="KW-1185">Reference proteome</keyword>
<feature type="transmembrane region" description="Helical" evidence="11">
    <location>
        <begin position="384"/>
        <end position="403"/>
    </location>
</feature>
<comment type="subcellular location">
    <subcellularLocation>
        <location evidence="1">Membrane</location>
        <topology evidence="1">Multi-pass membrane protein</topology>
    </subcellularLocation>
</comment>
<proteinExistence type="predicted"/>
<feature type="transmembrane region" description="Helical" evidence="11">
    <location>
        <begin position="38"/>
        <end position="56"/>
    </location>
</feature>
<keyword evidence="3" id="KW-0050">Antiport</keyword>
<evidence type="ECO:0000256" key="2">
    <source>
        <dbReference type="ARBA" id="ARBA00022448"/>
    </source>
</evidence>
<feature type="domain" description="Cation/H+ exchanger transmembrane" evidence="12">
    <location>
        <begin position="43"/>
        <end position="283"/>
    </location>
</feature>
<feature type="transmembrane region" description="Helical" evidence="11">
    <location>
        <begin position="160"/>
        <end position="183"/>
    </location>
</feature>
<sequence>MSSSSASLPYHEPDIVTILVQASFLLVLNAVNYALDSLLYCGLVGQLLIGIAWGTPGAKWLPSEVETVIVQLGYLGLILLVYEGGLSTSFPSLKANIVLSIFVALTGICVPIALSFTLQGIAGASPLQAFAAGAALCSTSLGTTFTILGTTDLTDTRLGVVLTSAAMLDDVVGLVMVQIISNLGASGSGFNSITVIRPVFVSLGFAVIFPLACWVLVSPMTSKLNNYRHNNPDGWVQRLIIREQTAFILHTLILIAMVTTSSYAGTSNLFAAYLSGAMVSWWDSEVPHPSIHLEDRRTDQLAGQDEDRDENLEPAILATDRKAKTESISDTSTSRPSCKTSGAAIFHTYYAQPTEKILKPFFFASIGFSIPISKMFTGRVVWRGTIYTLLMMLGKLACGLWLIRFTISIPKAVHQLQLPRCLHTSASHFLGRETAAHPPTNEAQAQTQGIELQERVAESEPQNQAHRDSPNPIEAHQDTPSTAIPLAPVGPPTNDHLSASPSKPLSLHPASILGFAMVSRGEIGFLISSLADSNGIFSTGGNNDIFLIVTWAIVLCTLIGPIAVGLLVKRLKRLEMAKEQGGGRDVLGVWGVRT</sequence>
<feature type="transmembrane region" description="Helical" evidence="11">
    <location>
        <begin position="15"/>
        <end position="31"/>
    </location>
</feature>
<keyword evidence="7" id="KW-0406">Ion transport</keyword>
<name>A0A517L3J1_9PEZI</name>
<dbReference type="AlphaFoldDB" id="A0A517L3J1"/>
<keyword evidence="8 11" id="KW-0472">Membrane</keyword>
<evidence type="ECO:0000259" key="12">
    <source>
        <dbReference type="Pfam" id="PF00999"/>
    </source>
</evidence>
<dbReference type="OrthoDB" id="1288932at2759"/>
<dbReference type="GO" id="GO:0006814">
    <property type="term" value="P:sodium ion transport"/>
    <property type="evidence" value="ECO:0007669"/>
    <property type="project" value="UniProtKB-KW"/>
</dbReference>
<evidence type="ECO:0000256" key="9">
    <source>
        <dbReference type="ARBA" id="ARBA00023201"/>
    </source>
</evidence>
<feature type="transmembrane region" description="Helical" evidence="11">
    <location>
        <begin position="68"/>
        <end position="85"/>
    </location>
</feature>
<feature type="transmembrane region" description="Helical" evidence="11">
    <location>
        <begin position="127"/>
        <end position="148"/>
    </location>
</feature>
<reference evidence="13 14" key="1">
    <citation type="submission" date="2019-07" db="EMBL/GenBank/DDBJ databases">
        <title>Finished genome of Venturia effusa.</title>
        <authorList>
            <person name="Young C.A."/>
            <person name="Cox M.P."/>
            <person name="Ganley A.R.D."/>
            <person name="David W.J."/>
        </authorList>
    </citation>
    <scope>NUCLEOTIDE SEQUENCE [LARGE SCALE GENOMIC DNA]</scope>
    <source>
        <strain evidence="14">albino</strain>
    </source>
</reference>
<feature type="transmembrane region" description="Helical" evidence="11">
    <location>
        <begin position="510"/>
        <end position="530"/>
    </location>
</feature>
<dbReference type="Pfam" id="PF00999">
    <property type="entry name" value="Na_H_Exchanger"/>
    <property type="match status" value="1"/>
</dbReference>
<keyword evidence="4 11" id="KW-0812">Transmembrane</keyword>
<feature type="transmembrane region" description="Helical" evidence="11">
    <location>
        <begin position="97"/>
        <end position="121"/>
    </location>
</feature>
<dbReference type="InterPro" id="IPR006153">
    <property type="entry name" value="Cation/H_exchanger_TM"/>
</dbReference>
<dbReference type="Gene3D" id="1.20.1530.20">
    <property type="match status" value="3"/>
</dbReference>
<dbReference type="PANTHER" id="PTHR43562:SF3">
    <property type="entry name" value="SODIUM ION_PROTON EXCHANGER (EUROFUNG)"/>
    <property type="match status" value="1"/>
</dbReference>
<dbReference type="GO" id="GO:0016020">
    <property type="term" value="C:membrane"/>
    <property type="evidence" value="ECO:0007669"/>
    <property type="project" value="UniProtKB-SubCell"/>
</dbReference>
<accession>A0A517L3J1</accession>
<feature type="transmembrane region" description="Helical" evidence="11">
    <location>
        <begin position="247"/>
        <end position="274"/>
    </location>
</feature>
<dbReference type="GO" id="GO:0015297">
    <property type="term" value="F:antiporter activity"/>
    <property type="evidence" value="ECO:0007669"/>
    <property type="project" value="UniProtKB-KW"/>
</dbReference>
<dbReference type="GO" id="GO:1902600">
    <property type="term" value="P:proton transmembrane transport"/>
    <property type="evidence" value="ECO:0007669"/>
    <property type="project" value="InterPro"/>
</dbReference>
<feature type="transmembrane region" description="Helical" evidence="11">
    <location>
        <begin position="195"/>
        <end position="217"/>
    </location>
</feature>
<evidence type="ECO:0000256" key="1">
    <source>
        <dbReference type="ARBA" id="ARBA00004141"/>
    </source>
</evidence>
<dbReference type="Proteomes" id="UP000316270">
    <property type="component" value="Chromosome 4"/>
</dbReference>
<keyword evidence="9" id="KW-0739">Sodium transport</keyword>
<evidence type="ECO:0000256" key="6">
    <source>
        <dbReference type="ARBA" id="ARBA00023053"/>
    </source>
</evidence>
<organism evidence="13 14">
    <name type="scientific">Venturia effusa</name>
    <dbReference type="NCBI Taxonomy" id="50376"/>
    <lineage>
        <taxon>Eukaryota</taxon>
        <taxon>Fungi</taxon>
        <taxon>Dikarya</taxon>
        <taxon>Ascomycota</taxon>
        <taxon>Pezizomycotina</taxon>
        <taxon>Dothideomycetes</taxon>
        <taxon>Pleosporomycetidae</taxon>
        <taxon>Venturiales</taxon>
        <taxon>Venturiaceae</taxon>
        <taxon>Venturia</taxon>
    </lineage>
</organism>
<keyword evidence="2" id="KW-0813">Transport</keyword>
<evidence type="ECO:0000256" key="11">
    <source>
        <dbReference type="SAM" id="Phobius"/>
    </source>
</evidence>
<feature type="transmembrane region" description="Helical" evidence="11">
    <location>
        <begin position="545"/>
        <end position="568"/>
    </location>
</feature>
<feature type="region of interest" description="Disordered" evidence="10">
    <location>
        <begin position="455"/>
        <end position="502"/>
    </location>
</feature>
<evidence type="ECO:0000313" key="13">
    <source>
        <dbReference type="EMBL" id="QDS70207.1"/>
    </source>
</evidence>
<evidence type="ECO:0000256" key="10">
    <source>
        <dbReference type="SAM" id="MobiDB-lite"/>
    </source>
</evidence>
<evidence type="ECO:0000256" key="5">
    <source>
        <dbReference type="ARBA" id="ARBA00022989"/>
    </source>
</evidence>
<keyword evidence="6" id="KW-0915">Sodium</keyword>
<gene>
    <name evidence="13" type="ORF">FKW77_006882</name>
</gene>
<dbReference type="EMBL" id="CP042188">
    <property type="protein sequence ID" value="QDS70207.1"/>
    <property type="molecule type" value="Genomic_DNA"/>
</dbReference>
<dbReference type="PANTHER" id="PTHR43562">
    <property type="entry name" value="NAPA-TYPE SODIUM/HYDROGEN ANTIPORTER"/>
    <property type="match status" value="1"/>
</dbReference>
<evidence type="ECO:0000256" key="8">
    <source>
        <dbReference type="ARBA" id="ARBA00023136"/>
    </source>
</evidence>
<protein>
    <recommendedName>
        <fullName evidence="12">Cation/H+ exchanger transmembrane domain-containing protein</fullName>
    </recommendedName>
</protein>
<evidence type="ECO:0000313" key="14">
    <source>
        <dbReference type="Proteomes" id="UP000316270"/>
    </source>
</evidence>
<evidence type="ECO:0000256" key="3">
    <source>
        <dbReference type="ARBA" id="ARBA00022449"/>
    </source>
</evidence>